<protein>
    <recommendedName>
        <fullName evidence="4">ATP synthase subunit I</fullName>
    </recommendedName>
</protein>
<keyword evidence="1" id="KW-0472">Membrane</keyword>
<dbReference type="PROSITE" id="PS51318">
    <property type="entry name" value="TAT"/>
    <property type="match status" value="1"/>
</dbReference>
<keyword evidence="1" id="KW-1133">Transmembrane helix</keyword>
<dbReference type="EMBL" id="VOHK01000002">
    <property type="protein sequence ID" value="TWT22556.1"/>
    <property type="molecule type" value="Genomic_DNA"/>
</dbReference>
<feature type="transmembrane region" description="Helical" evidence="1">
    <location>
        <begin position="73"/>
        <end position="95"/>
    </location>
</feature>
<gene>
    <name evidence="2" type="ORF">FQY83_05940</name>
</gene>
<organism evidence="2 3">
    <name type="scientific">Luteimonas marina</name>
    <dbReference type="NCBI Taxonomy" id="488485"/>
    <lineage>
        <taxon>Bacteria</taxon>
        <taxon>Pseudomonadati</taxon>
        <taxon>Pseudomonadota</taxon>
        <taxon>Gammaproteobacteria</taxon>
        <taxon>Lysobacterales</taxon>
        <taxon>Lysobacteraceae</taxon>
        <taxon>Luteimonas</taxon>
    </lineage>
</organism>
<evidence type="ECO:0000313" key="3">
    <source>
        <dbReference type="Proteomes" id="UP000319980"/>
    </source>
</evidence>
<reference evidence="2 3" key="1">
    <citation type="journal article" date="2008" name="Int. J. Syst. Evol. Microbiol.">
        <title>Luteimonas marina sp. nov., isolated from seawater.</title>
        <authorList>
            <person name="Baik K.S."/>
            <person name="Park S.C."/>
            <person name="Kim M.S."/>
            <person name="Kim E.M."/>
            <person name="Park C."/>
            <person name="Chun J."/>
            <person name="Seong C.N."/>
        </authorList>
    </citation>
    <scope>NUCLEOTIDE SEQUENCE [LARGE SCALE GENOMIC DNA]</scope>
    <source>
        <strain evidence="2 3">FR1330</strain>
    </source>
</reference>
<feature type="transmembrane region" description="Helical" evidence="1">
    <location>
        <begin position="37"/>
        <end position="61"/>
    </location>
</feature>
<accession>A0A5C5U9G7</accession>
<sequence>MHDPIATSRRAVLRAVVVQAVVVGLVALAFLPRGGAAALAALVGGLAMVAGNALAAGMALGGIVPARVAFARLLLGTALKWLVAGMVFVVGVGVWRLPGLPMLAGLAAGLLAYLAALNLRVETGHPRVDRER</sequence>
<name>A0A5C5U9G7_9GAMM</name>
<dbReference type="RefSeq" id="WP_146386019.1">
    <property type="nucleotide sequence ID" value="NZ_VOHK01000002.1"/>
</dbReference>
<evidence type="ECO:0000313" key="2">
    <source>
        <dbReference type="EMBL" id="TWT22556.1"/>
    </source>
</evidence>
<keyword evidence="1" id="KW-0812">Transmembrane</keyword>
<dbReference type="InterPro" id="IPR006311">
    <property type="entry name" value="TAT_signal"/>
</dbReference>
<dbReference type="Proteomes" id="UP000319980">
    <property type="component" value="Unassembled WGS sequence"/>
</dbReference>
<comment type="caution">
    <text evidence="2">The sequence shown here is derived from an EMBL/GenBank/DDBJ whole genome shotgun (WGS) entry which is preliminary data.</text>
</comment>
<evidence type="ECO:0008006" key="4">
    <source>
        <dbReference type="Google" id="ProtNLM"/>
    </source>
</evidence>
<proteinExistence type="predicted"/>
<feature type="transmembrane region" description="Helical" evidence="1">
    <location>
        <begin position="101"/>
        <end position="121"/>
    </location>
</feature>
<feature type="transmembrane region" description="Helical" evidence="1">
    <location>
        <begin position="12"/>
        <end position="31"/>
    </location>
</feature>
<keyword evidence="3" id="KW-1185">Reference proteome</keyword>
<evidence type="ECO:0000256" key="1">
    <source>
        <dbReference type="SAM" id="Phobius"/>
    </source>
</evidence>
<dbReference type="AlphaFoldDB" id="A0A5C5U9G7"/>